<keyword evidence="7" id="KW-0539">Nucleus</keyword>
<keyword evidence="6" id="KW-0804">Transcription</keyword>
<feature type="region of interest" description="Disordered" evidence="9">
    <location>
        <begin position="246"/>
        <end position="269"/>
    </location>
</feature>
<name>A0AAD9TKP6_9ROSI</name>
<evidence type="ECO:0000256" key="2">
    <source>
        <dbReference type="ARBA" id="ARBA00022723"/>
    </source>
</evidence>
<evidence type="ECO:0000313" key="11">
    <source>
        <dbReference type="EMBL" id="KAK2637358.1"/>
    </source>
</evidence>
<comment type="subcellular location">
    <subcellularLocation>
        <location evidence="1">Nucleus</location>
    </subcellularLocation>
</comment>
<dbReference type="SUPFAM" id="SSF57667">
    <property type="entry name" value="beta-beta-alpha zinc fingers"/>
    <property type="match status" value="1"/>
</dbReference>
<dbReference type="PROSITE" id="PS50157">
    <property type="entry name" value="ZINC_FINGER_C2H2_2"/>
    <property type="match status" value="1"/>
</dbReference>
<accession>A0AAD9TKP6</accession>
<evidence type="ECO:0000256" key="9">
    <source>
        <dbReference type="SAM" id="MobiDB-lite"/>
    </source>
</evidence>
<dbReference type="Gene3D" id="3.30.160.60">
    <property type="entry name" value="Classic Zinc Finger"/>
    <property type="match status" value="1"/>
</dbReference>
<dbReference type="SMART" id="SM00355">
    <property type="entry name" value="ZnF_C2H2"/>
    <property type="match status" value="1"/>
</dbReference>
<comment type="caution">
    <text evidence="11">The sequence shown here is derived from an EMBL/GenBank/DDBJ whole genome shotgun (WGS) entry which is preliminary data.</text>
</comment>
<feature type="domain" description="C2H2-type" evidence="10">
    <location>
        <begin position="56"/>
        <end position="83"/>
    </location>
</feature>
<feature type="compositionally biased region" description="Basic and acidic residues" evidence="9">
    <location>
        <begin position="258"/>
        <end position="269"/>
    </location>
</feature>
<sequence>METTAAHDQYWMWMKRREILLKSSSMATTTTWEEKGFAEDANGSLGGGCVWPPRSYSCSFCKREFRSAQALGGHMNVHRRDRARLKHSLTLQNNSHEAPNCTTTTPSHTRVSGLSTQENPGDQNTTFVVSDPNNYSYTKKFLNISSLSTSVSKLPRDQEESIISISDHLQDDHHDFVETNLSVGLKQPSDQYSCGEDLAAVSCKRTKIADVSTLLPNFFISSSSSSSSNDHHGSYRLHNQVLGSFRSGSKENNNNLDLELRLGDPPKVK</sequence>
<keyword evidence="5" id="KW-0805">Transcription regulation</keyword>
<dbReference type="PROSITE" id="PS00028">
    <property type="entry name" value="ZINC_FINGER_C2H2_1"/>
    <property type="match status" value="1"/>
</dbReference>
<dbReference type="PANTHER" id="PTHR45801:SF5">
    <property type="entry name" value="OS05G0286100 PROTEIN"/>
    <property type="match status" value="1"/>
</dbReference>
<evidence type="ECO:0000256" key="6">
    <source>
        <dbReference type="ARBA" id="ARBA00023163"/>
    </source>
</evidence>
<protein>
    <recommendedName>
        <fullName evidence="10">C2H2-type domain-containing protein</fullName>
    </recommendedName>
</protein>
<dbReference type="AlphaFoldDB" id="A0AAD9TKP6"/>
<evidence type="ECO:0000256" key="8">
    <source>
        <dbReference type="PROSITE-ProRule" id="PRU00042"/>
    </source>
</evidence>
<dbReference type="Pfam" id="PF13912">
    <property type="entry name" value="zf-C2H2_6"/>
    <property type="match status" value="1"/>
</dbReference>
<evidence type="ECO:0000313" key="12">
    <source>
        <dbReference type="Proteomes" id="UP001280121"/>
    </source>
</evidence>
<evidence type="ECO:0000259" key="10">
    <source>
        <dbReference type="PROSITE" id="PS50157"/>
    </source>
</evidence>
<evidence type="ECO:0000256" key="3">
    <source>
        <dbReference type="ARBA" id="ARBA00022771"/>
    </source>
</evidence>
<dbReference type="GO" id="GO:0008270">
    <property type="term" value="F:zinc ion binding"/>
    <property type="evidence" value="ECO:0007669"/>
    <property type="project" value="UniProtKB-KW"/>
</dbReference>
<evidence type="ECO:0000256" key="5">
    <source>
        <dbReference type="ARBA" id="ARBA00023015"/>
    </source>
</evidence>
<organism evidence="11 12">
    <name type="scientific">Dipteronia dyeriana</name>
    <dbReference type="NCBI Taxonomy" id="168575"/>
    <lineage>
        <taxon>Eukaryota</taxon>
        <taxon>Viridiplantae</taxon>
        <taxon>Streptophyta</taxon>
        <taxon>Embryophyta</taxon>
        <taxon>Tracheophyta</taxon>
        <taxon>Spermatophyta</taxon>
        <taxon>Magnoliopsida</taxon>
        <taxon>eudicotyledons</taxon>
        <taxon>Gunneridae</taxon>
        <taxon>Pentapetalae</taxon>
        <taxon>rosids</taxon>
        <taxon>malvids</taxon>
        <taxon>Sapindales</taxon>
        <taxon>Sapindaceae</taxon>
        <taxon>Hippocastanoideae</taxon>
        <taxon>Acereae</taxon>
        <taxon>Dipteronia</taxon>
    </lineage>
</organism>
<keyword evidence="4" id="KW-0862">Zinc</keyword>
<dbReference type="GO" id="GO:0005634">
    <property type="term" value="C:nucleus"/>
    <property type="evidence" value="ECO:0007669"/>
    <property type="project" value="UniProtKB-SubCell"/>
</dbReference>
<feature type="region of interest" description="Disordered" evidence="9">
    <location>
        <begin position="94"/>
        <end position="123"/>
    </location>
</feature>
<evidence type="ECO:0000256" key="4">
    <source>
        <dbReference type="ARBA" id="ARBA00022833"/>
    </source>
</evidence>
<gene>
    <name evidence="11" type="ORF">Ddye_032150</name>
</gene>
<dbReference type="InterPro" id="IPR052426">
    <property type="entry name" value="Plant_dev_regulator"/>
</dbReference>
<keyword evidence="3 8" id="KW-0863">Zinc-finger</keyword>
<dbReference type="InterPro" id="IPR036236">
    <property type="entry name" value="Znf_C2H2_sf"/>
</dbReference>
<keyword evidence="12" id="KW-1185">Reference proteome</keyword>
<proteinExistence type="predicted"/>
<dbReference type="PANTHER" id="PTHR45801">
    <property type="entry name" value="OS07G0101800 PROTEIN"/>
    <property type="match status" value="1"/>
</dbReference>
<reference evidence="11" key="1">
    <citation type="journal article" date="2023" name="Plant J.">
        <title>Genome sequences and population genomics provide insights into the demographic history, inbreeding, and mutation load of two 'living fossil' tree species of Dipteronia.</title>
        <authorList>
            <person name="Feng Y."/>
            <person name="Comes H.P."/>
            <person name="Chen J."/>
            <person name="Zhu S."/>
            <person name="Lu R."/>
            <person name="Zhang X."/>
            <person name="Li P."/>
            <person name="Qiu J."/>
            <person name="Olsen K.M."/>
            <person name="Qiu Y."/>
        </authorList>
    </citation>
    <scope>NUCLEOTIDE SEQUENCE</scope>
    <source>
        <strain evidence="11">KIB01</strain>
    </source>
</reference>
<evidence type="ECO:0000256" key="1">
    <source>
        <dbReference type="ARBA" id="ARBA00004123"/>
    </source>
</evidence>
<dbReference type="EMBL" id="JANJYI010000009">
    <property type="protein sequence ID" value="KAK2637358.1"/>
    <property type="molecule type" value="Genomic_DNA"/>
</dbReference>
<dbReference type="InterPro" id="IPR013087">
    <property type="entry name" value="Znf_C2H2_type"/>
</dbReference>
<evidence type="ECO:0000256" key="7">
    <source>
        <dbReference type="ARBA" id="ARBA00023242"/>
    </source>
</evidence>
<keyword evidence="2" id="KW-0479">Metal-binding</keyword>
<dbReference type="Proteomes" id="UP001280121">
    <property type="component" value="Unassembled WGS sequence"/>
</dbReference>